<dbReference type="EMBL" id="MU273515">
    <property type="protein sequence ID" value="KAI0033644.1"/>
    <property type="molecule type" value="Genomic_DNA"/>
</dbReference>
<accession>A0ACB8QPD1</accession>
<evidence type="ECO:0000313" key="2">
    <source>
        <dbReference type="Proteomes" id="UP000814128"/>
    </source>
</evidence>
<reference evidence="1" key="2">
    <citation type="journal article" date="2022" name="New Phytol.">
        <title>Evolutionary transition to the ectomycorrhizal habit in the genomes of a hyperdiverse lineage of mushroom-forming fungi.</title>
        <authorList>
            <person name="Looney B."/>
            <person name="Miyauchi S."/>
            <person name="Morin E."/>
            <person name="Drula E."/>
            <person name="Courty P.E."/>
            <person name="Kohler A."/>
            <person name="Kuo A."/>
            <person name="LaButti K."/>
            <person name="Pangilinan J."/>
            <person name="Lipzen A."/>
            <person name="Riley R."/>
            <person name="Andreopoulos W."/>
            <person name="He G."/>
            <person name="Johnson J."/>
            <person name="Nolan M."/>
            <person name="Tritt A."/>
            <person name="Barry K.W."/>
            <person name="Grigoriev I.V."/>
            <person name="Nagy L.G."/>
            <person name="Hibbett D."/>
            <person name="Henrissat B."/>
            <person name="Matheny P.B."/>
            <person name="Labbe J."/>
            <person name="Martin F.M."/>
        </authorList>
    </citation>
    <scope>NUCLEOTIDE SEQUENCE</scope>
    <source>
        <strain evidence="1">EC-137</strain>
    </source>
</reference>
<organism evidence="1 2">
    <name type="scientific">Vararia minispora EC-137</name>
    <dbReference type="NCBI Taxonomy" id="1314806"/>
    <lineage>
        <taxon>Eukaryota</taxon>
        <taxon>Fungi</taxon>
        <taxon>Dikarya</taxon>
        <taxon>Basidiomycota</taxon>
        <taxon>Agaricomycotina</taxon>
        <taxon>Agaricomycetes</taxon>
        <taxon>Russulales</taxon>
        <taxon>Lachnocladiaceae</taxon>
        <taxon>Vararia</taxon>
    </lineage>
</organism>
<protein>
    <submittedName>
        <fullName evidence="1">ATP11 protein-domain-containing protein</fullName>
    </submittedName>
</protein>
<reference evidence="1" key="1">
    <citation type="submission" date="2021-02" db="EMBL/GenBank/DDBJ databases">
        <authorList>
            <consortium name="DOE Joint Genome Institute"/>
            <person name="Ahrendt S."/>
            <person name="Looney B.P."/>
            <person name="Miyauchi S."/>
            <person name="Morin E."/>
            <person name="Drula E."/>
            <person name="Courty P.E."/>
            <person name="Chicoki N."/>
            <person name="Fauchery L."/>
            <person name="Kohler A."/>
            <person name="Kuo A."/>
            <person name="Labutti K."/>
            <person name="Pangilinan J."/>
            <person name="Lipzen A."/>
            <person name="Riley R."/>
            <person name="Andreopoulos W."/>
            <person name="He G."/>
            <person name="Johnson J."/>
            <person name="Barry K.W."/>
            <person name="Grigoriev I.V."/>
            <person name="Nagy L."/>
            <person name="Hibbett D."/>
            <person name="Henrissat B."/>
            <person name="Matheny P.B."/>
            <person name="Labbe J."/>
            <person name="Martin F."/>
        </authorList>
    </citation>
    <scope>NUCLEOTIDE SEQUENCE</scope>
    <source>
        <strain evidence="1">EC-137</strain>
    </source>
</reference>
<proteinExistence type="predicted"/>
<comment type="caution">
    <text evidence="1">The sequence shown here is derived from an EMBL/GenBank/DDBJ whole genome shotgun (WGS) entry which is preliminary data.</text>
</comment>
<sequence length="231" mass="25195">RKDSSPVKPLSSILNLERIFASPHTPEQVTALWTAYHAARSGGTGRGVICASVPRPAYETMVSVAARYPQFILPVPRTPGEGADGKAYEFFMLQWDQYDAPPAPSASADPFAGKASESSGSACADAPLPRTTTAIFTPLGEYKLRQTFAAPHLALTFYPDLADTHGLVLLRGELTPRAADPSAFLLSQQDAQVLAMGLQRFYLWGTGGAEREALLRTFHERPEEFKWEELV</sequence>
<dbReference type="Proteomes" id="UP000814128">
    <property type="component" value="Unassembled WGS sequence"/>
</dbReference>
<keyword evidence="2" id="KW-1185">Reference proteome</keyword>
<feature type="non-terminal residue" evidence="1">
    <location>
        <position position="231"/>
    </location>
</feature>
<name>A0ACB8QPD1_9AGAM</name>
<feature type="non-terminal residue" evidence="1">
    <location>
        <position position="1"/>
    </location>
</feature>
<evidence type="ECO:0000313" key="1">
    <source>
        <dbReference type="EMBL" id="KAI0033644.1"/>
    </source>
</evidence>
<gene>
    <name evidence="1" type="ORF">K488DRAFT_8757</name>
</gene>